<name>A0ABT9D8K8_9MOLU</name>
<comment type="caution">
    <text evidence="2">The sequence shown here is derived from an EMBL/GenBank/DDBJ whole genome shotgun (WGS) entry which is preliminary data.</text>
</comment>
<feature type="non-terminal residue" evidence="2">
    <location>
        <position position="1"/>
    </location>
</feature>
<accession>A0ABT9D8K8</accession>
<evidence type="ECO:0000313" key="3">
    <source>
        <dbReference type="Proteomes" id="UP001170683"/>
    </source>
</evidence>
<sequence length="83" mass="10175">LQDFYIFLIYENLFLKKCEKNMFSFIFLIIFVISWYYFIIILPIKIIGFFIGFVCSILISWLINFLFKIEKFYNIILLITFSI</sequence>
<feature type="transmembrane region" description="Helical" evidence="1">
    <location>
        <begin position="46"/>
        <end position="67"/>
    </location>
</feature>
<organism evidence="2 3">
    <name type="scientific">Candidatus Phytoplasma bonamiae</name>
    <dbReference type="NCBI Taxonomy" id="2982626"/>
    <lineage>
        <taxon>Bacteria</taxon>
        <taxon>Bacillati</taxon>
        <taxon>Mycoplasmatota</taxon>
        <taxon>Mollicutes</taxon>
        <taxon>Acholeplasmatales</taxon>
        <taxon>Acholeplasmataceae</taxon>
        <taxon>Candidatus Phytoplasma</taxon>
        <taxon>16SrII (Peanut WB group)</taxon>
    </lineage>
</organism>
<evidence type="ECO:0000256" key="1">
    <source>
        <dbReference type="SAM" id="Phobius"/>
    </source>
</evidence>
<keyword evidence="1" id="KW-0472">Membrane</keyword>
<keyword evidence="1" id="KW-0812">Transmembrane</keyword>
<protein>
    <submittedName>
        <fullName evidence="2">Uncharacterized protein</fullName>
    </submittedName>
</protein>
<evidence type="ECO:0000313" key="2">
    <source>
        <dbReference type="EMBL" id="MDO8064306.1"/>
    </source>
</evidence>
<dbReference type="EMBL" id="JAOSIQ010000037">
    <property type="protein sequence ID" value="MDO8064306.1"/>
    <property type="molecule type" value="Genomic_DNA"/>
</dbReference>
<keyword evidence="3" id="KW-1185">Reference proteome</keyword>
<keyword evidence="1" id="KW-1133">Transmembrane helix</keyword>
<feature type="transmembrane region" description="Helical" evidence="1">
    <location>
        <begin position="21"/>
        <end position="40"/>
    </location>
</feature>
<proteinExistence type="predicted"/>
<gene>
    <name evidence="2" type="ORF">OC701_02450</name>
</gene>
<dbReference type="Proteomes" id="UP001170683">
    <property type="component" value="Unassembled WGS sequence"/>
</dbReference>
<reference evidence="2 3" key="1">
    <citation type="journal article" date="2023" name="Int. J. Syst. Evol. Microbiol.">
        <title>The observation of taxonomic boundaries for the 16SrII and 16SrXXV phytoplasmas using genome-based delimitation.</title>
        <authorList>
            <person name="Rodrigues Jardim B."/>
            <person name="Tran-Nguyen L.T.T."/>
            <person name="Gambley C."/>
            <person name="Al-Sadi A.M."/>
            <person name="Al-Subhi A.M."/>
            <person name="Foissac X."/>
            <person name="Salar P."/>
            <person name="Cai H."/>
            <person name="Yang J.Y."/>
            <person name="Davis R."/>
            <person name="Jones L."/>
            <person name="Rodoni B."/>
            <person name="Constable F.E."/>
        </authorList>
    </citation>
    <scope>NUCLEOTIDE SEQUENCE [LARGE SCALE GENOMIC DNA]</scope>
    <source>
        <strain evidence="2">BAWM-225</strain>
    </source>
</reference>